<keyword evidence="5" id="KW-0472">Membrane</keyword>
<protein>
    <submittedName>
        <fullName evidence="9">Interleukin-9 receptor</fullName>
    </submittedName>
</protein>
<dbReference type="GO" id="GO:0004896">
    <property type="term" value="F:cytokine receptor activity"/>
    <property type="evidence" value="ECO:0007669"/>
    <property type="project" value="InterPro"/>
</dbReference>
<keyword evidence="7 9" id="KW-0675">Receptor</keyword>
<keyword evidence="2" id="KW-0812">Transmembrane</keyword>
<dbReference type="PANTHER" id="PTHR23037:SF35">
    <property type="entry name" value="FIBRONECTIN TYPE-III DOMAIN-CONTAINING PROTEIN"/>
    <property type="match status" value="1"/>
</dbReference>
<reference evidence="9" key="1">
    <citation type="journal article" name="BMC Genomics">
        <title>Long-read sequencing and de novo genome assembly of marine medaka (Oryzias melastigma).</title>
        <authorList>
            <person name="Liang P."/>
            <person name="Saqib H.S.A."/>
            <person name="Ni X."/>
            <person name="Shen Y."/>
        </authorList>
    </citation>
    <scope>NUCLEOTIDE SEQUENCE</scope>
    <source>
        <strain evidence="9">Bigg-433</strain>
    </source>
</reference>
<gene>
    <name evidence="9" type="ORF">FQA47_011878</name>
</gene>
<dbReference type="Proteomes" id="UP000646548">
    <property type="component" value="Unassembled WGS sequence"/>
</dbReference>
<evidence type="ECO:0000256" key="1">
    <source>
        <dbReference type="ARBA" id="ARBA00004167"/>
    </source>
</evidence>
<comment type="subcellular location">
    <subcellularLocation>
        <location evidence="1">Membrane</location>
        <topology evidence="1">Single-pass membrane protein</topology>
    </subcellularLocation>
</comment>
<organism evidence="9 10">
    <name type="scientific">Oryzias melastigma</name>
    <name type="common">Marine medaka</name>
    <dbReference type="NCBI Taxonomy" id="30732"/>
    <lineage>
        <taxon>Eukaryota</taxon>
        <taxon>Metazoa</taxon>
        <taxon>Chordata</taxon>
        <taxon>Craniata</taxon>
        <taxon>Vertebrata</taxon>
        <taxon>Euteleostomi</taxon>
        <taxon>Actinopterygii</taxon>
        <taxon>Neopterygii</taxon>
        <taxon>Teleostei</taxon>
        <taxon>Neoteleostei</taxon>
        <taxon>Acanthomorphata</taxon>
        <taxon>Ovalentaria</taxon>
        <taxon>Atherinomorphae</taxon>
        <taxon>Beloniformes</taxon>
        <taxon>Adrianichthyidae</taxon>
        <taxon>Oryziinae</taxon>
        <taxon>Oryzias</taxon>
    </lineage>
</organism>
<keyword evidence="6" id="KW-1015">Disulfide bond</keyword>
<dbReference type="InterPro" id="IPR003531">
    <property type="entry name" value="Hempt_rcpt_S_F1_CS"/>
</dbReference>
<evidence type="ECO:0000313" key="9">
    <source>
        <dbReference type="EMBL" id="KAF6726977.1"/>
    </source>
</evidence>
<dbReference type="Pfam" id="PF09294">
    <property type="entry name" value="Interfer-bind"/>
    <property type="match status" value="1"/>
</dbReference>
<dbReference type="PROSITE" id="PS01355">
    <property type="entry name" value="HEMATOPO_REC_S_F1"/>
    <property type="match status" value="1"/>
</dbReference>
<evidence type="ECO:0000256" key="3">
    <source>
        <dbReference type="ARBA" id="ARBA00022729"/>
    </source>
</evidence>
<evidence type="ECO:0000313" key="10">
    <source>
        <dbReference type="Proteomes" id="UP000646548"/>
    </source>
</evidence>
<name>A0A834FDF5_ORYME</name>
<feature type="domain" description="Interferon/interleukin receptor" evidence="8">
    <location>
        <begin position="141"/>
        <end position="233"/>
    </location>
</feature>
<dbReference type="SUPFAM" id="SSF49265">
    <property type="entry name" value="Fibronectin type III"/>
    <property type="match status" value="1"/>
</dbReference>
<dbReference type="AlphaFoldDB" id="A0A834FDF5"/>
<accession>A0A834FDF5</accession>
<dbReference type="PANTHER" id="PTHR23037">
    <property type="entry name" value="CYTOKINE RECEPTOR"/>
    <property type="match status" value="1"/>
</dbReference>
<dbReference type="InterPro" id="IPR015373">
    <property type="entry name" value="Interferon/interleukin_rcp_dom"/>
</dbReference>
<dbReference type="GO" id="GO:0009897">
    <property type="term" value="C:external side of plasma membrane"/>
    <property type="evidence" value="ECO:0007669"/>
    <property type="project" value="TreeGrafter"/>
</dbReference>
<dbReference type="EMBL" id="WKFB01000315">
    <property type="protein sequence ID" value="KAF6726977.1"/>
    <property type="molecule type" value="Genomic_DNA"/>
</dbReference>
<proteinExistence type="predicted"/>
<comment type="caution">
    <text evidence="9">The sequence shown here is derived from an EMBL/GenBank/DDBJ whole genome shotgun (WGS) entry which is preliminary data.</text>
</comment>
<evidence type="ECO:0000256" key="6">
    <source>
        <dbReference type="ARBA" id="ARBA00023157"/>
    </source>
</evidence>
<sequence>MITRQPQQWHLIHCGTQTQHRSSQPGDMERGRLLFVLWCLHIQAGIVCLAGQTCVNDYYQNITCTFDALDQPGNYNLYFTRYDHNVSSPPLRAMGHKFGVNFQVAPEGDYFSNDDKIGIYLCKNSSCRLIVKDFSPHKNIQLTPPNITVEHAEETINVTDFEKPLVKSPYLQDKLEFEMALQRSNEIRNAFIKDHTTYFTIEKSALKPGAQYCVKVRRTVRRDFSYKAVWSDWSRSECWTNGKEPDSLLIILVKTLGPAGLSVVVLLCVCCSPTARMKIKTLSYTPSPVTFFQPLFQQDKGNLQEWFSKNGKFILTYKSEEDLRTDAVTIVPRTTTKELEEMIPDPCMTPLTLPVVFPGGQVSYVGLPGFHGAPAPVLNPGDSLYTKLPCPVWEFGISEGELASSPSENFLETSHADSGCNCEDLSRSPDCSLPSSPFSECPPLQYGQGYCILNRTTEGVVPVLVSKVEISSHVLQEKEQNPKRAD</sequence>
<dbReference type="InterPro" id="IPR013783">
    <property type="entry name" value="Ig-like_fold"/>
</dbReference>
<keyword evidence="4" id="KW-1133">Transmembrane helix</keyword>
<evidence type="ECO:0000256" key="7">
    <source>
        <dbReference type="ARBA" id="ARBA00023170"/>
    </source>
</evidence>
<keyword evidence="3" id="KW-0732">Signal</keyword>
<dbReference type="Gene3D" id="2.60.40.10">
    <property type="entry name" value="Immunoglobulins"/>
    <property type="match status" value="1"/>
</dbReference>
<evidence type="ECO:0000259" key="8">
    <source>
        <dbReference type="Pfam" id="PF09294"/>
    </source>
</evidence>
<dbReference type="InterPro" id="IPR036116">
    <property type="entry name" value="FN3_sf"/>
</dbReference>
<evidence type="ECO:0000256" key="4">
    <source>
        <dbReference type="ARBA" id="ARBA00022989"/>
    </source>
</evidence>
<evidence type="ECO:0000256" key="2">
    <source>
        <dbReference type="ARBA" id="ARBA00022692"/>
    </source>
</evidence>
<evidence type="ECO:0000256" key="5">
    <source>
        <dbReference type="ARBA" id="ARBA00023136"/>
    </source>
</evidence>